<proteinExistence type="predicted"/>
<dbReference type="Proteomes" id="UP001396334">
    <property type="component" value="Unassembled WGS sequence"/>
</dbReference>
<sequence>MGPRVGADGSPPEQYGPWMMAANRHLRNGRVEATNAGMRRTTEVVSGSRFSVLDEGNGEGELPNEDDLVKEVPAVIREDVERPPQRKNVTGKGLVQDHGVQLNKSYFESNPSRCFRTKESTASGSKHVEVVSLVEEHPAEASIRAVPMASGSHVAVTMSDKGNNMRHGLEHEFEVIDDDDPEETNSEVEVAVQNLIPGGQLTAIGMDLGPSQ</sequence>
<name>A0ABR2SX69_9ROSI</name>
<organism evidence="1 2">
    <name type="scientific">Hibiscus sabdariffa</name>
    <name type="common">roselle</name>
    <dbReference type="NCBI Taxonomy" id="183260"/>
    <lineage>
        <taxon>Eukaryota</taxon>
        <taxon>Viridiplantae</taxon>
        <taxon>Streptophyta</taxon>
        <taxon>Embryophyta</taxon>
        <taxon>Tracheophyta</taxon>
        <taxon>Spermatophyta</taxon>
        <taxon>Magnoliopsida</taxon>
        <taxon>eudicotyledons</taxon>
        <taxon>Gunneridae</taxon>
        <taxon>Pentapetalae</taxon>
        <taxon>rosids</taxon>
        <taxon>malvids</taxon>
        <taxon>Malvales</taxon>
        <taxon>Malvaceae</taxon>
        <taxon>Malvoideae</taxon>
        <taxon>Hibiscus</taxon>
    </lineage>
</organism>
<keyword evidence="2" id="KW-1185">Reference proteome</keyword>
<evidence type="ECO:0000313" key="1">
    <source>
        <dbReference type="EMBL" id="KAK9029847.1"/>
    </source>
</evidence>
<accession>A0ABR2SX69</accession>
<gene>
    <name evidence="1" type="ORF">V6N11_031292</name>
</gene>
<dbReference type="EMBL" id="JBBPBN010000010">
    <property type="protein sequence ID" value="KAK9029847.1"/>
    <property type="molecule type" value="Genomic_DNA"/>
</dbReference>
<comment type="caution">
    <text evidence="1">The sequence shown here is derived from an EMBL/GenBank/DDBJ whole genome shotgun (WGS) entry which is preliminary data.</text>
</comment>
<reference evidence="1 2" key="1">
    <citation type="journal article" date="2024" name="G3 (Bethesda)">
        <title>Genome assembly of Hibiscus sabdariffa L. provides insights into metabolisms of medicinal natural products.</title>
        <authorList>
            <person name="Kim T."/>
        </authorList>
    </citation>
    <scope>NUCLEOTIDE SEQUENCE [LARGE SCALE GENOMIC DNA]</scope>
    <source>
        <strain evidence="1">TK-2024</strain>
        <tissue evidence="1">Old leaves</tissue>
    </source>
</reference>
<protein>
    <submittedName>
        <fullName evidence="1">Uncharacterized protein</fullName>
    </submittedName>
</protein>
<evidence type="ECO:0000313" key="2">
    <source>
        <dbReference type="Proteomes" id="UP001396334"/>
    </source>
</evidence>